<dbReference type="InterPro" id="IPR008581">
    <property type="entry name" value="DUF863_pln"/>
</dbReference>
<evidence type="ECO:0000313" key="4">
    <source>
        <dbReference type="Proteomes" id="UP001085076"/>
    </source>
</evidence>
<organism evidence="3 4">
    <name type="scientific">Dioscorea zingiberensis</name>
    <dbReference type="NCBI Taxonomy" id="325984"/>
    <lineage>
        <taxon>Eukaryota</taxon>
        <taxon>Viridiplantae</taxon>
        <taxon>Streptophyta</taxon>
        <taxon>Embryophyta</taxon>
        <taxon>Tracheophyta</taxon>
        <taxon>Spermatophyta</taxon>
        <taxon>Magnoliopsida</taxon>
        <taxon>Liliopsida</taxon>
        <taxon>Dioscoreales</taxon>
        <taxon>Dioscoreaceae</taxon>
        <taxon>Dioscorea</taxon>
    </lineage>
</organism>
<evidence type="ECO:0000313" key="3">
    <source>
        <dbReference type="EMBL" id="KAJ0982052.1"/>
    </source>
</evidence>
<accession>A0A9D5HNH4</accession>
<dbReference type="OrthoDB" id="630817at2759"/>
<evidence type="ECO:0000256" key="1">
    <source>
        <dbReference type="SAM" id="MobiDB-lite"/>
    </source>
</evidence>
<gene>
    <name evidence="3" type="ORF">J5N97_010307</name>
</gene>
<sequence length="935" mass="104138">MFPRDYASAFRIIFCMLSYFTNSAFTINAILRIDELGMASNEQSEKNLPESNIRTTPSDVASGSSSAHQDGPSNDQDRADVLVLNPLTVHLLGDHVETIRRTMLEQDAEFREQVRELHRVFNVQKELAQELRRNEQYRNALPLHVGSSSLVSQISSDVEDINYTPLNFLIETGSGIAPNEGQSSQSKNPNILRKVLDLGLPADAYIGNHSDEKTESDEKDLYLSADHVNKDSGLQSDSQPENIQSKPILIDLNEPAEDNSVIEEVRNPNLINFIDGMNLNDAIREHSGNRTTPGSDFLSQSKLLVKMKKEWWHFNSGVGRGRGRDADRPPAPSVQSMMGFDNYVPDNKRGKSWFGENRLYGSEVFGRGRPLANSSYPGRMGPQIGSLYSAPFAATFGNSVNDKNRFPALSPSCTFTGFPKTNLETGSSNSGTDNLRKRELKPYLNCEADSSFHLQNGMWPSCIYTAPHINLKNIGDNSATDTDVQPCHKGKTIGDIEWRHEEEASRNASWPRLMSAFIESEENQYSIGYPPMIANGGGGKVAPKFQVKQGRETSCSMSLLQHSASEAWHKKLQLVDMPDVFKTRNVVGFPSGFHERQNLPFNTFSKPKLGDICYSTGLSSIIKEHGLKRRMNDTPSGSGSGKNPKFYRNQFHPNSGLNLGVSESSDVPRVNNVMNSAITHQREVNCDPWSMSTKLDHFGKLVRMPPSKIARAQEKEHQCFQNKLIRVAAMDIILLSSNAHDRLKDNASHPVTDHSCQTLSWFADIVSSIAKDGGLPTEDDAPDSFECMTLKLEEIKEEEYSKWSGPIEVEVPREEKTNGAERLLTKAGRGQGKKRRQPRDFQKEVLPSLASLTRNEVTEDFQVLGALMRTAGMPLPMGISRRSRFGRGRGRPPRNAAAEEVEIPDSPPRMPPPSKANVLAGSGWGKRQQRRPKKN</sequence>
<reference evidence="3" key="2">
    <citation type="journal article" date="2022" name="Hortic Res">
        <title>The genome of Dioscorea zingiberensis sheds light on the biosynthesis, origin and evolution of the medicinally important diosgenin saponins.</title>
        <authorList>
            <person name="Li Y."/>
            <person name="Tan C."/>
            <person name="Li Z."/>
            <person name="Guo J."/>
            <person name="Li S."/>
            <person name="Chen X."/>
            <person name="Wang C."/>
            <person name="Dai X."/>
            <person name="Yang H."/>
            <person name="Song W."/>
            <person name="Hou L."/>
            <person name="Xu J."/>
            <person name="Tong Z."/>
            <person name="Xu A."/>
            <person name="Yuan X."/>
            <person name="Wang W."/>
            <person name="Yang Q."/>
            <person name="Chen L."/>
            <person name="Sun Z."/>
            <person name="Wang K."/>
            <person name="Pan B."/>
            <person name="Chen J."/>
            <person name="Bao Y."/>
            <person name="Liu F."/>
            <person name="Qi X."/>
            <person name="Gang D.R."/>
            <person name="Wen J."/>
            <person name="Li J."/>
        </authorList>
    </citation>
    <scope>NUCLEOTIDE SEQUENCE</scope>
    <source>
        <strain evidence="3">Dzin_1.0</strain>
    </source>
</reference>
<feature type="compositionally biased region" description="Pro residues" evidence="1">
    <location>
        <begin position="905"/>
        <end position="914"/>
    </location>
</feature>
<keyword evidence="2" id="KW-0472">Membrane</keyword>
<dbReference type="EMBL" id="JAGGNH010000002">
    <property type="protein sequence ID" value="KAJ0982052.1"/>
    <property type="molecule type" value="Genomic_DNA"/>
</dbReference>
<reference evidence="3" key="1">
    <citation type="submission" date="2021-03" db="EMBL/GenBank/DDBJ databases">
        <authorList>
            <person name="Li Z."/>
            <person name="Yang C."/>
        </authorList>
    </citation>
    <scope>NUCLEOTIDE SEQUENCE</scope>
    <source>
        <strain evidence="3">Dzin_1.0</strain>
        <tissue evidence="3">Leaf</tissue>
    </source>
</reference>
<name>A0A9D5HNH4_9LILI</name>
<protein>
    <submittedName>
        <fullName evidence="3">Uncharacterized protein</fullName>
    </submittedName>
</protein>
<evidence type="ECO:0000256" key="2">
    <source>
        <dbReference type="SAM" id="Phobius"/>
    </source>
</evidence>
<keyword evidence="2" id="KW-1133">Transmembrane helix</keyword>
<proteinExistence type="predicted"/>
<dbReference type="AlphaFoldDB" id="A0A9D5HNH4"/>
<feature type="transmembrane region" description="Helical" evidence="2">
    <location>
        <begin position="12"/>
        <end position="31"/>
    </location>
</feature>
<feature type="compositionally biased region" description="Basic residues" evidence="1">
    <location>
        <begin position="881"/>
        <end position="892"/>
    </location>
</feature>
<feature type="region of interest" description="Disordered" evidence="1">
    <location>
        <begin position="320"/>
        <end position="341"/>
    </location>
</feature>
<feature type="region of interest" description="Disordered" evidence="1">
    <location>
        <begin position="42"/>
        <end position="77"/>
    </location>
</feature>
<dbReference type="Proteomes" id="UP001085076">
    <property type="component" value="Miscellaneous, Linkage group lg02"/>
</dbReference>
<keyword evidence="2" id="KW-0812">Transmembrane</keyword>
<comment type="caution">
    <text evidence="3">The sequence shown here is derived from an EMBL/GenBank/DDBJ whole genome shotgun (WGS) entry which is preliminary data.</text>
</comment>
<dbReference type="Pfam" id="PF05904">
    <property type="entry name" value="DUF863"/>
    <property type="match status" value="1"/>
</dbReference>
<keyword evidence="4" id="KW-1185">Reference proteome</keyword>
<dbReference type="PANTHER" id="PTHR33167">
    <property type="entry name" value="TRANSCRIPTION FACTOR, PUTATIVE (DUF863)-RELATED"/>
    <property type="match status" value="1"/>
</dbReference>
<feature type="compositionally biased region" description="Polar residues" evidence="1">
    <location>
        <begin position="49"/>
        <end position="74"/>
    </location>
</feature>
<feature type="region of interest" description="Disordered" evidence="1">
    <location>
        <begin position="878"/>
        <end position="935"/>
    </location>
</feature>
<dbReference type="PANTHER" id="PTHR33167:SF4">
    <property type="entry name" value="TRANSCRIPTION FACTOR, PUTATIVE (DUF863)-RELATED"/>
    <property type="match status" value="1"/>
</dbReference>
<feature type="region of interest" description="Disordered" evidence="1">
    <location>
        <begin position="815"/>
        <end position="844"/>
    </location>
</feature>